<organism evidence="3">
    <name type="scientific">Schizophyllum commune (strain H4-8 / FGSC 9210)</name>
    <name type="common">Split gill fungus</name>
    <dbReference type="NCBI Taxonomy" id="578458"/>
    <lineage>
        <taxon>Eukaryota</taxon>
        <taxon>Fungi</taxon>
        <taxon>Dikarya</taxon>
        <taxon>Basidiomycota</taxon>
        <taxon>Agaricomycotina</taxon>
        <taxon>Agaricomycetes</taxon>
        <taxon>Agaricomycetidae</taxon>
        <taxon>Agaricales</taxon>
        <taxon>Schizophyllaceae</taxon>
        <taxon>Schizophyllum</taxon>
    </lineage>
</organism>
<gene>
    <name evidence="2" type="ORF">SCHCODRAFT_237701</name>
</gene>
<dbReference type="AlphaFoldDB" id="D8QGW0"/>
<name>D8QGW0_SCHCM</name>
<dbReference type="InParanoid" id="D8QGW0"/>
<dbReference type="VEuPathDB" id="FungiDB:SCHCODRAFT_02672114"/>
<accession>D8QGW0</accession>
<keyword evidence="3" id="KW-1185">Reference proteome</keyword>
<evidence type="ECO:0000313" key="2">
    <source>
        <dbReference type="EMBL" id="EFI92832.1"/>
    </source>
</evidence>
<feature type="region of interest" description="Disordered" evidence="1">
    <location>
        <begin position="256"/>
        <end position="275"/>
    </location>
</feature>
<dbReference type="HOGENOM" id="CLU_493600_0_0_1"/>
<feature type="region of interest" description="Disordered" evidence="1">
    <location>
        <begin position="114"/>
        <end position="157"/>
    </location>
</feature>
<evidence type="ECO:0000256" key="1">
    <source>
        <dbReference type="SAM" id="MobiDB-lite"/>
    </source>
</evidence>
<proteinExistence type="predicted"/>
<reference evidence="2 3" key="1">
    <citation type="journal article" date="2010" name="Nat. Biotechnol.">
        <title>Genome sequence of the model mushroom Schizophyllum commune.</title>
        <authorList>
            <person name="Ohm R.A."/>
            <person name="de Jong J.F."/>
            <person name="Lugones L.G."/>
            <person name="Aerts A."/>
            <person name="Kothe E."/>
            <person name="Stajich J.E."/>
            <person name="de Vries R.P."/>
            <person name="Record E."/>
            <person name="Levasseur A."/>
            <person name="Baker S.E."/>
            <person name="Bartholomew K.A."/>
            <person name="Coutinho P.M."/>
            <person name="Erdmann S."/>
            <person name="Fowler T.J."/>
            <person name="Gathman A.C."/>
            <person name="Lombard V."/>
            <person name="Henrissat B."/>
            <person name="Knabe N."/>
            <person name="Kuees U."/>
            <person name="Lilly W.W."/>
            <person name="Lindquist E."/>
            <person name="Lucas S."/>
            <person name="Magnuson J.K."/>
            <person name="Piumi F."/>
            <person name="Raudaskoski M."/>
            <person name="Salamov A."/>
            <person name="Schmutz J."/>
            <person name="Schwarze F.W.M.R."/>
            <person name="vanKuyk P.A."/>
            <person name="Horton J.S."/>
            <person name="Grigoriev I.V."/>
            <person name="Woesten H.A.B."/>
        </authorList>
    </citation>
    <scope>NUCLEOTIDE SEQUENCE [LARGE SCALE GENOMIC DNA]</scope>
    <source>
        <strain evidence="3">H4-8 / FGSC 9210</strain>
    </source>
</reference>
<protein>
    <submittedName>
        <fullName evidence="2">Uncharacterized protein</fullName>
    </submittedName>
</protein>
<dbReference type="EMBL" id="GL377312">
    <property type="protein sequence ID" value="EFI92832.1"/>
    <property type="molecule type" value="Genomic_DNA"/>
</dbReference>
<evidence type="ECO:0000313" key="3">
    <source>
        <dbReference type="Proteomes" id="UP000007431"/>
    </source>
</evidence>
<dbReference type="Proteomes" id="UP000007431">
    <property type="component" value="Unassembled WGS sequence"/>
</dbReference>
<feature type="compositionally biased region" description="Basic and acidic residues" evidence="1">
    <location>
        <begin position="257"/>
        <end position="270"/>
    </location>
</feature>
<sequence length="552" mass="59877">MVSSHLFRALTDAAALPFDSTPSPTDQQGQRYAGEVGWDYETASFDVARKDHEGTSNGDVQPLQHDARLFYGAQFMLHHRPQRPRRPPQHLALEEALNAATLDDVYHTTAVVDASRAPSSSPATSTPPPHSHSCPSLRAVSGAGERPPTLGASAPEPLTCMPSLAAAVDALARCRRYILVFDTGEGPSPTPAKRLQPQQRGRILNIDMSYVVKRADPMVSVSTLVAMPLARSAPRGQRAALRSYHGELCRWTTAKATSKEEGSVGEHEDGGPGQRVGAVVKATSSEGPKARAEVKAVSDVDAVLAVLARRLRVRRGLPGARSRVANRRCGAWIADDGGIEVDVGLATRVALAPQTEGSAHLRQRCRLLHAVVRSEFPATTLRSASSCAGSPFGTLRTAVDDAQNRRRRCPGPPSPTLAVPAFTTRQQRIPPHVTFGIGFLLAFDDAFLLIFDDTSLLILDDASVLILEDAFLLAFDDASRLHPQQRIPPHRLLSALNNGANKHVERDLAINGGGGTDFKIDKRAQRARARKGWRGKRSMRRRRGLLEEGYDW</sequence>